<dbReference type="GO" id="GO:0004345">
    <property type="term" value="F:glucose-6-phosphate dehydrogenase activity"/>
    <property type="evidence" value="ECO:0007669"/>
    <property type="project" value="InterPro"/>
</dbReference>
<dbReference type="Pfam" id="PF02781">
    <property type="entry name" value="G6PD_C"/>
    <property type="match status" value="1"/>
</dbReference>
<evidence type="ECO:0000256" key="2">
    <source>
        <dbReference type="ARBA" id="ARBA00022526"/>
    </source>
</evidence>
<protein>
    <submittedName>
        <fullName evidence="9">Uncharacterized protein</fullName>
    </submittedName>
</protein>
<dbReference type="NCBIfam" id="TIGR01198">
    <property type="entry name" value="pgl"/>
    <property type="match status" value="1"/>
</dbReference>
<feature type="domain" description="Glucosamine/galactosamine-6-phosphate isomerase" evidence="7">
    <location>
        <begin position="590"/>
        <end position="813"/>
    </location>
</feature>
<evidence type="ECO:0000256" key="3">
    <source>
        <dbReference type="ARBA" id="ARBA00022857"/>
    </source>
</evidence>
<gene>
    <name evidence="9" type="primary">106060912</name>
</gene>
<dbReference type="InterPro" id="IPR022674">
    <property type="entry name" value="G6P_DH_NAD-bd"/>
</dbReference>
<dbReference type="UniPathway" id="UPA00115"/>
<dbReference type="OrthoDB" id="60984at2759"/>
<reference evidence="9" key="1">
    <citation type="submission" date="2020-05" db="UniProtKB">
        <authorList>
            <consortium name="EnsemblMetazoa"/>
        </authorList>
    </citation>
    <scope>IDENTIFICATION</scope>
    <source>
        <strain evidence="9">BB02</strain>
    </source>
</reference>
<dbReference type="VEuPathDB" id="VectorBase:BGLB005188"/>
<dbReference type="GO" id="GO:0009051">
    <property type="term" value="P:pentose-phosphate shunt, oxidative branch"/>
    <property type="evidence" value="ECO:0007669"/>
    <property type="project" value="TreeGrafter"/>
</dbReference>
<dbReference type="Gene3D" id="3.40.50.1360">
    <property type="match status" value="1"/>
</dbReference>
<feature type="domain" description="Glucose-6-phosphate dehydrogenase NAD-binding" evidence="6">
    <location>
        <begin position="32"/>
        <end position="239"/>
    </location>
</feature>
<dbReference type="KEGG" id="bgt:106060912"/>
<dbReference type="SUPFAM" id="SSF55347">
    <property type="entry name" value="Glyceraldehyde-3-phosphate dehydrogenase-like, C-terminal domain"/>
    <property type="match status" value="1"/>
</dbReference>
<evidence type="ECO:0000313" key="10">
    <source>
        <dbReference type="Proteomes" id="UP000076420"/>
    </source>
</evidence>
<dbReference type="VEuPathDB" id="VectorBase:BGLAX_027287"/>
<dbReference type="GO" id="GO:0050661">
    <property type="term" value="F:NADP binding"/>
    <property type="evidence" value="ECO:0007669"/>
    <property type="project" value="InterPro"/>
</dbReference>
<evidence type="ECO:0000259" key="6">
    <source>
        <dbReference type="Pfam" id="PF00479"/>
    </source>
</evidence>
<dbReference type="GO" id="GO:0006006">
    <property type="term" value="P:glucose metabolic process"/>
    <property type="evidence" value="ECO:0007669"/>
    <property type="project" value="UniProtKB-KW"/>
</dbReference>
<dbReference type="InterPro" id="IPR037171">
    <property type="entry name" value="NagB/RpiA_transferase-like"/>
</dbReference>
<keyword evidence="2" id="KW-0313">Glucose metabolism</keyword>
<dbReference type="Gene3D" id="3.40.50.720">
    <property type="entry name" value="NAD(P)-binding Rossmann-like Domain"/>
    <property type="match status" value="1"/>
</dbReference>
<accession>A0A2C9JNA9</accession>
<feature type="chain" id="PRO_5014284877" evidence="5">
    <location>
        <begin position="20"/>
        <end position="827"/>
    </location>
</feature>
<dbReference type="PANTHER" id="PTHR23429">
    <property type="entry name" value="GLUCOSE-6-PHOSPHATE 1-DEHYDROGENASE G6PD"/>
    <property type="match status" value="1"/>
</dbReference>
<dbReference type="AlphaFoldDB" id="A0A2C9JNA9"/>
<dbReference type="InterPro" id="IPR006148">
    <property type="entry name" value="Glc/Gal-6P_isomerase"/>
</dbReference>
<evidence type="ECO:0000256" key="4">
    <source>
        <dbReference type="ARBA" id="ARBA00023277"/>
    </source>
</evidence>
<name>A0A2C9JNA9_BIOGL</name>
<dbReference type="InterPro" id="IPR005900">
    <property type="entry name" value="6-phosphogluconolactonase_DevB"/>
</dbReference>
<evidence type="ECO:0000259" key="7">
    <source>
        <dbReference type="Pfam" id="PF01182"/>
    </source>
</evidence>
<evidence type="ECO:0000313" key="9">
    <source>
        <dbReference type="EnsemblMetazoa" id="BGLB005188-PC"/>
    </source>
</evidence>
<feature type="domain" description="Glucose-6-phosphate dehydrogenase C-terminal" evidence="8">
    <location>
        <begin position="243"/>
        <end position="528"/>
    </location>
</feature>
<dbReference type="InterPro" id="IPR036291">
    <property type="entry name" value="NAD(P)-bd_dom_sf"/>
</dbReference>
<keyword evidence="5" id="KW-0732">Signal</keyword>
<proteinExistence type="predicted"/>
<dbReference type="Gene3D" id="3.30.360.10">
    <property type="entry name" value="Dihydrodipicolinate Reductase, domain 2"/>
    <property type="match status" value="1"/>
</dbReference>
<dbReference type="GO" id="GO:0005783">
    <property type="term" value="C:endoplasmic reticulum"/>
    <property type="evidence" value="ECO:0007669"/>
    <property type="project" value="TreeGrafter"/>
</dbReference>
<dbReference type="PANTHER" id="PTHR23429:SF7">
    <property type="entry name" value="GDH_6PGL ENDOPLASMIC BIFUNCTIONAL PROTEIN"/>
    <property type="match status" value="1"/>
</dbReference>
<dbReference type="Pfam" id="PF00479">
    <property type="entry name" value="G6PD_N"/>
    <property type="match status" value="1"/>
</dbReference>
<dbReference type="EnsemblMetazoa" id="BGLB005188-RB">
    <property type="protein sequence ID" value="BGLB005188-PB"/>
    <property type="gene ID" value="BGLB005188"/>
</dbReference>
<dbReference type="Pfam" id="PF01182">
    <property type="entry name" value="Glucosamine_iso"/>
    <property type="match status" value="1"/>
</dbReference>
<dbReference type="GO" id="GO:0017057">
    <property type="term" value="F:6-phosphogluconolactonase activity"/>
    <property type="evidence" value="ECO:0007669"/>
    <property type="project" value="InterPro"/>
</dbReference>
<sequence>MAFLTLAVCCLLSLSVVHSQPSEAENDHTVFVLIGGTGDLAAKYLWQGVFNVYRSYMDRAQSSESIDGPLIVNLTFDFFTAARQSQDLGNATVKKILSYNVTCDQESEDREDGFSLSLCQKWKSELINKVVYTPLQNEEDFVSLCSQIISKFSLSASQAKKEVLIYMAIAPSAYESVLQNLNKHCYGLRENKVKIKVALEKPFGIDKASAETMSKQILKYFREDEIYRVDHFLGKPVVKAILPFRAQNSEIEKILDKDHVEKVEIFLKETIGIEDRVHLYNSLGVLRDIHQNHLTQLLTLVAMDLPSDLRDTAKVQENKERLLRQVETVRRHNSLFGQFSDYADLVKKLESNLSVSVDVPTFAATVVKINSPRWRSVPFLLVSGKSLDIRESFVRIIFKNNYVCVSQCDDQTGNEQSSYFKQVVFHIGHGSVKRPSILVSKSFRNPVCPDNFLESIDPSLFTSVSVYGEKASHFYVCSVVKDIPAYESIISNMLVGKQENFVNTKILLLSWQIWDYLVNAEKKVRIYDKSDPRGHLNFVIKESQLEYVHDDDESNVVIEDEKVVTHSEVMHEYVQTPATFLGRKLKTSHSDHLAFLLARDIDLAAGVEIQNKGSFHIAFSGGTSLTKLFQVLAQSFANLHWHSIHVWQVDERCVPHQDERSNFQMLDRELLRFVDIPYSNIHAMPVYTGGMLCDDELGGAHAYADTLRHIVPNSQLDYVILGLGADGHTASLFPFSSDIHVDTNTFVVTTDDGPAETNRRMTITLPLINKAKNVAIFVTGKHKRDIVNQLETSKSVDKYPVLGVNPINGTVTWYMDYNAYTGGVHVL</sequence>
<dbReference type="InterPro" id="IPR001282">
    <property type="entry name" value="G6P_DH"/>
</dbReference>
<keyword evidence="3" id="KW-0521">NADP</keyword>
<dbReference type="InterPro" id="IPR022675">
    <property type="entry name" value="G6P_DH_C"/>
</dbReference>
<dbReference type="PRINTS" id="PR00079">
    <property type="entry name" value="G6PDHDRGNASE"/>
</dbReference>
<dbReference type="RefSeq" id="XP_013074396.2">
    <property type="nucleotide sequence ID" value="XM_013218942.2"/>
</dbReference>
<evidence type="ECO:0000256" key="1">
    <source>
        <dbReference type="ARBA" id="ARBA00004959"/>
    </source>
</evidence>
<dbReference type="STRING" id="6526.A0A2C9JNA9"/>
<comment type="pathway">
    <text evidence="1">Carbohydrate degradation; pentose phosphate pathway.</text>
</comment>
<organism evidence="9 10">
    <name type="scientific">Biomphalaria glabrata</name>
    <name type="common">Bloodfluke planorb</name>
    <name type="synonym">Freshwater snail</name>
    <dbReference type="NCBI Taxonomy" id="6526"/>
    <lineage>
        <taxon>Eukaryota</taxon>
        <taxon>Metazoa</taxon>
        <taxon>Spiralia</taxon>
        <taxon>Lophotrochozoa</taxon>
        <taxon>Mollusca</taxon>
        <taxon>Gastropoda</taxon>
        <taxon>Heterobranchia</taxon>
        <taxon>Euthyneura</taxon>
        <taxon>Panpulmonata</taxon>
        <taxon>Hygrophila</taxon>
        <taxon>Lymnaeoidea</taxon>
        <taxon>Planorbidae</taxon>
        <taxon>Biomphalaria</taxon>
    </lineage>
</organism>
<dbReference type="EnsemblMetazoa" id="BGLB005188-RD">
    <property type="protein sequence ID" value="BGLB005188-PD"/>
    <property type="gene ID" value="BGLB005188"/>
</dbReference>
<dbReference type="SUPFAM" id="SSF51735">
    <property type="entry name" value="NAD(P)-binding Rossmann-fold domains"/>
    <property type="match status" value="1"/>
</dbReference>
<evidence type="ECO:0000259" key="8">
    <source>
        <dbReference type="Pfam" id="PF02781"/>
    </source>
</evidence>
<dbReference type="SUPFAM" id="SSF100950">
    <property type="entry name" value="NagB/RpiA/CoA transferase-like"/>
    <property type="match status" value="1"/>
</dbReference>
<evidence type="ECO:0000256" key="5">
    <source>
        <dbReference type="SAM" id="SignalP"/>
    </source>
</evidence>
<dbReference type="CDD" id="cd01400">
    <property type="entry name" value="6PGL"/>
    <property type="match status" value="1"/>
</dbReference>
<feature type="signal peptide" evidence="5">
    <location>
        <begin position="1"/>
        <end position="19"/>
    </location>
</feature>
<dbReference type="Proteomes" id="UP000076420">
    <property type="component" value="Unassembled WGS sequence"/>
</dbReference>
<dbReference type="EnsemblMetazoa" id="BGLB005188-RC">
    <property type="protein sequence ID" value="BGLB005188-PC"/>
    <property type="gene ID" value="BGLB005188"/>
</dbReference>
<keyword evidence="4" id="KW-0119">Carbohydrate metabolism</keyword>